<dbReference type="InterPro" id="IPR003660">
    <property type="entry name" value="HAMP_dom"/>
</dbReference>
<reference evidence="7 8" key="1">
    <citation type="submission" date="2017-10" db="EMBL/GenBank/DDBJ databases">
        <title>Resolving the taxonomy of Roseburia spp., Eubacterium rectale and Agathobacter spp. through phylogenomic analysis.</title>
        <authorList>
            <person name="Sheridan P.O."/>
            <person name="Walker A.W."/>
            <person name="Duncan S.H."/>
            <person name="Scott K.P."/>
            <person name="Toole P.W.O."/>
            <person name="Luis P."/>
            <person name="Flint H.J."/>
        </authorList>
    </citation>
    <scope>NUCLEOTIDE SEQUENCE [LARGE SCALE GENOMIC DNA]</scope>
    <source>
        <strain evidence="7 8">JK626</strain>
    </source>
</reference>
<evidence type="ECO:0008006" key="9">
    <source>
        <dbReference type="Google" id="ProtNLM"/>
    </source>
</evidence>
<evidence type="ECO:0000256" key="4">
    <source>
        <dbReference type="SAM" id="Phobius"/>
    </source>
</evidence>
<dbReference type="SMART" id="SM00304">
    <property type="entry name" value="HAMP"/>
    <property type="match status" value="1"/>
</dbReference>
<dbReference type="CDD" id="cd06225">
    <property type="entry name" value="HAMP"/>
    <property type="match status" value="1"/>
</dbReference>
<dbReference type="Pfam" id="PF00015">
    <property type="entry name" value="MCPsignal"/>
    <property type="match status" value="1"/>
</dbReference>
<dbReference type="PROSITE" id="PS50111">
    <property type="entry name" value="CHEMOTAXIS_TRANSDUC_2"/>
    <property type="match status" value="1"/>
</dbReference>
<dbReference type="GO" id="GO:0007165">
    <property type="term" value="P:signal transduction"/>
    <property type="evidence" value="ECO:0007669"/>
    <property type="project" value="UniProtKB-KW"/>
</dbReference>
<dbReference type="SMART" id="SM00283">
    <property type="entry name" value="MA"/>
    <property type="match status" value="1"/>
</dbReference>
<evidence type="ECO:0000313" key="8">
    <source>
        <dbReference type="Proteomes" id="UP000225889"/>
    </source>
</evidence>
<evidence type="ECO:0000256" key="3">
    <source>
        <dbReference type="PROSITE-ProRule" id="PRU00284"/>
    </source>
</evidence>
<feature type="transmembrane region" description="Helical" evidence="4">
    <location>
        <begin position="199"/>
        <end position="223"/>
    </location>
</feature>
<reference evidence="7 8" key="2">
    <citation type="submission" date="2017-10" db="EMBL/GenBank/DDBJ databases">
        <authorList>
            <person name="Banno H."/>
            <person name="Chua N.-H."/>
        </authorList>
    </citation>
    <scope>NUCLEOTIDE SEQUENCE [LARGE SCALE GENOMIC DNA]</scope>
    <source>
        <strain evidence="7 8">JK626</strain>
    </source>
</reference>
<evidence type="ECO:0000256" key="1">
    <source>
        <dbReference type="ARBA" id="ARBA00022500"/>
    </source>
</evidence>
<dbReference type="SUPFAM" id="SSF58104">
    <property type="entry name" value="Methyl-accepting chemotaxis protein (MCP) signaling domain"/>
    <property type="match status" value="1"/>
</dbReference>
<dbReference type="GO" id="GO:0005886">
    <property type="term" value="C:plasma membrane"/>
    <property type="evidence" value="ECO:0007669"/>
    <property type="project" value="TreeGrafter"/>
</dbReference>
<dbReference type="Proteomes" id="UP000225889">
    <property type="component" value="Unassembled WGS sequence"/>
</dbReference>
<keyword evidence="1" id="KW-0145">Chemotaxis</keyword>
<gene>
    <name evidence="7" type="ORF">CSX01_11025</name>
</gene>
<organism evidence="7 8">
    <name type="scientific">Pseudobutyrivibrio ruminis</name>
    <dbReference type="NCBI Taxonomy" id="46206"/>
    <lineage>
        <taxon>Bacteria</taxon>
        <taxon>Bacillati</taxon>
        <taxon>Bacillota</taxon>
        <taxon>Clostridia</taxon>
        <taxon>Lachnospirales</taxon>
        <taxon>Lachnospiraceae</taxon>
        <taxon>Pseudobutyrivibrio</taxon>
    </lineage>
</organism>
<dbReference type="InterPro" id="IPR004089">
    <property type="entry name" value="MCPsignal_dom"/>
</dbReference>
<feature type="transmembrane region" description="Helical" evidence="4">
    <location>
        <begin position="47"/>
        <end position="69"/>
    </location>
</feature>
<comment type="caution">
    <text evidence="7">The sequence shown here is derived from an EMBL/GenBank/DDBJ whole genome shotgun (WGS) entry which is preliminary data.</text>
</comment>
<dbReference type="AlphaFoldDB" id="A0A2G3DT97"/>
<dbReference type="EMBL" id="PDYF01000031">
    <property type="protein sequence ID" value="PHU34095.1"/>
    <property type="molecule type" value="Genomic_DNA"/>
</dbReference>
<dbReference type="PANTHER" id="PTHR43531:SF11">
    <property type="entry name" value="METHYL-ACCEPTING CHEMOTAXIS PROTEIN 3"/>
    <property type="match status" value="1"/>
</dbReference>
<dbReference type="InterPro" id="IPR051310">
    <property type="entry name" value="MCP_chemotaxis"/>
</dbReference>
<protein>
    <recommendedName>
        <fullName evidence="9">Methyl-accepting chemotaxis protein</fullName>
    </recommendedName>
</protein>
<comment type="similarity">
    <text evidence="2">Belongs to the methyl-accepting chemotaxis (MCP) protein family.</text>
</comment>
<evidence type="ECO:0000259" key="6">
    <source>
        <dbReference type="PROSITE" id="PS50885"/>
    </source>
</evidence>
<evidence type="ECO:0000259" key="5">
    <source>
        <dbReference type="PROSITE" id="PS50111"/>
    </source>
</evidence>
<keyword evidence="4" id="KW-0472">Membrane</keyword>
<evidence type="ECO:0000313" key="7">
    <source>
        <dbReference type="EMBL" id="PHU34095.1"/>
    </source>
</evidence>
<keyword evidence="4" id="KW-0812">Transmembrane</keyword>
<keyword evidence="3" id="KW-0807">Transducer</keyword>
<dbReference type="PRINTS" id="PR00260">
    <property type="entry name" value="CHEMTRNSDUCR"/>
</dbReference>
<proteinExistence type="inferred from homology"/>
<name>A0A2G3DT97_9FIRM</name>
<evidence type="ECO:0000256" key="2">
    <source>
        <dbReference type="ARBA" id="ARBA00029447"/>
    </source>
</evidence>
<sequence>MSFIATCIITQGNHRTGGILFMKNNRNAKGTIAGALREFSGFTIRMFLANAIIMIVFFVIIFINVYNFYNVQFVTEKYQMEIRKDVQTINKRLLFAVASNDPEVTADQKADLEKRFPKIEGYFGTISANLNNAELGANLDTYWKGFEDASFEMLALVEAGETDKAVEYFNSTLNEAAETLADALDETGELAESAAAGKYMTIMVVVVVAAIVLVIALVIIILINRKRSADMIKGIERDLDILAKASEEIAQGNVHVEIDYEADNEIGRVAKQLKIAVESLVYYIDEIAAVMSTMAGGNFNINFERDFDGDFKEIQTAVETFSKEISESMTEIMEVSDMVSDGANQIAGAGQNLADTVTSQANIVDDLSVTVKDITEQISNNSSDATAISQEVEVVAQNIVEGNQKMQDVVNAMDAISASSQEISKIIDTINAIADQTNLLSLNASIEAARAGEAGKGFAVVATEVSQLAGQTVEAAQNTAGLINASLKSVEEGITIANETAEKLNGMVAQVQGIAEKVKTIADESSSQATSVKEMSSNISEISSVGQNNAATSQESLALSYEMNEHANSLKGLVEKFELKK</sequence>
<dbReference type="PANTHER" id="PTHR43531">
    <property type="entry name" value="PROTEIN ICFG"/>
    <property type="match status" value="1"/>
</dbReference>
<dbReference type="Gene3D" id="1.10.287.950">
    <property type="entry name" value="Methyl-accepting chemotaxis protein"/>
    <property type="match status" value="1"/>
</dbReference>
<accession>A0A2G3DT97</accession>
<dbReference type="Pfam" id="PF00672">
    <property type="entry name" value="HAMP"/>
    <property type="match status" value="1"/>
</dbReference>
<dbReference type="InterPro" id="IPR004090">
    <property type="entry name" value="Chemotax_Me-accpt_rcpt"/>
</dbReference>
<feature type="domain" description="Methyl-accepting transducer" evidence="5">
    <location>
        <begin position="335"/>
        <end position="564"/>
    </location>
</feature>
<keyword evidence="4" id="KW-1133">Transmembrane helix</keyword>
<dbReference type="GO" id="GO:0006935">
    <property type="term" value="P:chemotaxis"/>
    <property type="evidence" value="ECO:0007669"/>
    <property type="project" value="UniProtKB-KW"/>
</dbReference>
<dbReference type="Gene3D" id="6.10.340.10">
    <property type="match status" value="1"/>
</dbReference>
<dbReference type="PROSITE" id="PS50885">
    <property type="entry name" value="HAMP"/>
    <property type="match status" value="1"/>
</dbReference>
<feature type="domain" description="HAMP" evidence="6">
    <location>
        <begin position="233"/>
        <end position="285"/>
    </location>
</feature>
<dbReference type="GO" id="GO:0004888">
    <property type="term" value="F:transmembrane signaling receptor activity"/>
    <property type="evidence" value="ECO:0007669"/>
    <property type="project" value="InterPro"/>
</dbReference>